<dbReference type="SUPFAM" id="SSF56935">
    <property type="entry name" value="Porins"/>
    <property type="match status" value="1"/>
</dbReference>
<evidence type="ECO:0000256" key="3">
    <source>
        <dbReference type="ARBA" id="ARBA00022452"/>
    </source>
</evidence>
<keyword evidence="15" id="KW-1185">Reference proteome</keyword>
<dbReference type="GO" id="GO:0044718">
    <property type="term" value="P:siderophore transmembrane transport"/>
    <property type="evidence" value="ECO:0007669"/>
    <property type="project" value="TreeGrafter"/>
</dbReference>
<reference evidence="14 15" key="1">
    <citation type="submission" date="2019-05" db="EMBL/GenBank/DDBJ databases">
        <authorList>
            <person name="Zhang J.-Y."/>
            <person name="Feg X."/>
            <person name="Du Z.-J."/>
        </authorList>
    </citation>
    <scope>NUCLEOTIDE SEQUENCE [LARGE SCALE GENOMIC DNA]</scope>
    <source>
        <strain evidence="14 15">RZ26</strain>
    </source>
</reference>
<dbReference type="EMBL" id="VATY01000004">
    <property type="protein sequence ID" value="TMM53680.1"/>
    <property type="molecule type" value="Genomic_DNA"/>
</dbReference>
<dbReference type="InterPro" id="IPR037066">
    <property type="entry name" value="Plug_dom_sf"/>
</dbReference>
<dbReference type="InterPro" id="IPR036942">
    <property type="entry name" value="Beta-barrel_TonB_sf"/>
</dbReference>
<evidence type="ECO:0000256" key="10">
    <source>
        <dbReference type="PROSITE-ProRule" id="PRU01360"/>
    </source>
</evidence>
<dbReference type="OrthoDB" id="9762903at2"/>
<comment type="caution">
    <text evidence="14">The sequence shown here is derived from an EMBL/GenBank/DDBJ whole genome shotgun (WGS) entry which is preliminary data.</text>
</comment>
<evidence type="ECO:0000256" key="2">
    <source>
        <dbReference type="ARBA" id="ARBA00022448"/>
    </source>
</evidence>
<evidence type="ECO:0000313" key="15">
    <source>
        <dbReference type="Proteomes" id="UP000310314"/>
    </source>
</evidence>
<keyword evidence="9 10" id="KW-0998">Cell outer membrane</keyword>
<evidence type="ECO:0000256" key="7">
    <source>
        <dbReference type="ARBA" id="ARBA00023136"/>
    </source>
</evidence>
<evidence type="ECO:0000256" key="8">
    <source>
        <dbReference type="ARBA" id="ARBA00023170"/>
    </source>
</evidence>
<keyword evidence="7 10" id="KW-0472">Membrane</keyword>
<sequence>MKNVILLLFTFLGVNLVFGQRDSVIFLQEVVLSDSKLQEFADGIKVTQLNDSVLQRNQGMLTDNLQFNTPIYFRQNGYGMVSSASFRGTSASQTAVVWNGININSQLTGQTDFNTVMAQNLSEVFVRSGGGSTQYGTGAIGGSIHLNQNLAFGSPFENRFRIGYGSFDTNTIGYQSQWGTNKTSFSLGIGHFSSTNNFKYLGTDRRNENGAFSNQNLDIAIGQLLSKSNLLKVYQNTFFGNRDFSGTLTAPSNDNYRDLNTRSLVEWTNFETNYIQRVKAAYLSERYRYYANKEREEFSFGTSGSFLLNYDYLYRYKKWKLNGIIEANTINAQGSSINKESRNRLAGILLISHRPSNNFSYGIDIRKDWVSDFESPFVYSIDIKYEPTESYTINLNTSKNFRIPTFNDLYWEGGGAVGNSELLPETSLQGEIGQTLSGKNYSLSLNGFYISTIDLIQWRPDVSGNWSPINVKDVTHYGLEFETEFLKKSGEHQWQWKNGYAYTKAIDNESKQQLIYVPYHKITSNLAYSYKKWGAFTQGLYNGEVFTSTDNNQNLSAYLVLNAGLTYGFPKKKGIETEVHVVINNLLNENYQNVAFRPMPNRNIHLNLNFKF</sequence>
<dbReference type="PANTHER" id="PTHR30069:SF29">
    <property type="entry name" value="HEMOGLOBIN AND HEMOGLOBIN-HAPTOGLOBIN-BINDING PROTEIN 1-RELATED"/>
    <property type="match status" value="1"/>
</dbReference>
<evidence type="ECO:0000256" key="4">
    <source>
        <dbReference type="ARBA" id="ARBA00022692"/>
    </source>
</evidence>
<evidence type="ECO:0000259" key="13">
    <source>
        <dbReference type="Pfam" id="PF07715"/>
    </source>
</evidence>
<gene>
    <name evidence="14" type="ORF">FEE95_17415</name>
</gene>
<dbReference type="GO" id="GO:0015344">
    <property type="term" value="F:siderophore uptake transmembrane transporter activity"/>
    <property type="evidence" value="ECO:0007669"/>
    <property type="project" value="TreeGrafter"/>
</dbReference>
<dbReference type="InterPro" id="IPR012910">
    <property type="entry name" value="Plug_dom"/>
</dbReference>
<evidence type="ECO:0000256" key="1">
    <source>
        <dbReference type="ARBA" id="ARBA00004571"/>
    </source>
</evidence>
<comment type="subcellular location">
    <subcellularLocation>
        <location evidence="1 10">Cell outer membrane</location>
        <topology evidence="1 10">Multi-pass membrane protein</topology>
    </subcellularLocation>
</comment>
<evidence type="ECO:0000256" key="6">
    <source>
        <dbReference type="ARBA" id="ARBA00023077"/>
    </source>
</evidence>
<keyword evidence="6 11" id="KW-0798">TonB box</keyword>
<dbReference type="InterPro" id="IPR039426">
    <property type="entry name" value="TonB-dep_rcpt-like"/>
</dbReference>
<accession>A0A5S3PHC0</accession>
<dbReference type="PANTHER" id="PTHR30069">
    <property type="entry name" value="TONB-DEPENDENT OUTER MEMBRANE RECEPTOR"/>
    <property type="match status" value="1"/>
</dbReference>
<keyword evidence="3 10" id="KW-1134">Transmembrane beta strand</keyword>
<dbReference type="Proteomes" id="UP000310314">
    <property type="component" value="Unassembled WGS sequence"/>
</dbReference>
<keyword evidence="5" id="KW-0732">Signal</keyword>
<dbReference type="RefSeq" id="WP_138659304.1">
    <property type="nucleotide sequence ID" value="NZ_VATY01000004.1"/>
</dbReference>
<dbReference type="InterPro" id="IPR000531">
    <property type="entry name" value="Beta-barrel_TonB"/>
</dbReference>
<keyword evidence="8 14" id="KW-0675">Receptor</keyword>
<dbReference type="Gene3D" id="2.170.130.10">
    <property type="entry name" value="TonB-dependent receptor, plug domain"/>
    <property type="match status" value="1"/>
</dbReference>
<proteinExistence type="inferred from homology"/>
<feature type="domain" description="TonB-dependent receptor-like beta-barrel" evidence="12">
    <location>
        <begin position="166"/>
        <end position="586"/>
    </location>
</feature>
<evidence type="ECO:0000256" key="5">
    <source>
        <dbReference type="ARBA" id="ARBA00022729"/>
    </source>
</evidence>
<protein>
    <submittedName>
        <fullName evidence="14">TonB-dependent receptor</fullName>
    </submittedName>
</protein>
<name>A0A5S3PHC0_9FLAO</name>
<organism evidence="14 15">
    <name type="scientific">Maribacter algarum</name>
    <name type="common">ex Zhang et al. 2020</name>
    <dbReference type="NCBI Taxonomy" id="2578118"/>
    <lineage>
        <taxon>Bacteria</taxon>
        <taxon>Pseudomonadati</taxon>
        <taxon>Bacteroidota</taxon>
        <taxon>Flavobacteriia</taxon>
        <taxon>Flavobacteriales</taxon>
        <taxon>Flavobacteriaceae</taxon>
        <taxon>Maribacter</taxon>
    </lineage>
</organism>
<keyword evidence="2 10" id="KW-0813">Transport</keyword>
<keyword evidence="4 10" id="KW-0812">Transmembrane</keyword>
<dbReference type="Pfam" id="PF07715">
    <property type="entry name" value="Plug"/>
    <property type="match status" value="1"/>
</dbReference>
<feature type="domain" description="TonB-dependent receptor plug" evidence="13">
    <location>
        <begin position="52"/>
        <end position="142"/>
    </location>
</feature>
<dbReference type="Pfam" id="PF00593">
    <property type="entry name" value="TonB_dep_Rec_b-barrel"/>
    <property type="match status" value="1"/>
</dbReference>
<dbReference type="AlphaFoldDB" id="A0A5S3PHC0"/>
<evidence type="ECO:0000313" key="14">
    <source>
        <dbReference type="EMBL" id="TMM53680.1"/>
    </source>
</evidence>
<evidence type="ECO:0000256" key="9">
    <source>
        <dbReference type="ARBA" id="ARBA00023237"/>
    </source>
</evidence>
<evidence type="ECO:0000259" key="12">
    <source>
        <dbReference type="Pfam" id="PF00593"/>
    </source>
</evidence>
<dbReference type="Gene3D" id="2.40.170.20">
    <property type="entry name" value="TonB-dependent receptor, beta-barrel domain"/>
    <property type="match status" value="1"/>
</dbReference>
<evidence type="ECO:0000256" key="11">
    <source>
        <dbReference type="RuleBase" id="RU003357"/>
    </source>
</evidence>
<dbReference type="GO" id="GO:0009279">
    <property type="term" value="C:cell outer membrane"/>
    <property type="evidence" value="ECO:0007669"/>
    <property type="project" value="UniProtKB-SubCell"/>
</dbReference>
<dbReference type="PROSITE" id="PS52016">
    <property type="entry name" value="TONB_DEPENDENT_REC_3"/>
    <property type="match status" value="1"/>
</dbReference>
<comment type="similarity">
    <text evidence="10 11">Belongs to the TonB-dependent receptor family.</text>
</comment>